<sequence>MELFFGNLLISYRGIILPQAIFL</sequence>
<evidence type="ECO:0000313" key="1">
    <source>
        <dbReference type="EMBL" id="JAD60543.1"/>
    </source>
</evidence>
<accession>A0A0A9BEG2</accession>
<reference evidence="1" key="1">
    <citation type="submission" date="2014-09" db="EMBL/GenBank/DDBJ databases">
        <authorList>
            <person name="Magalhaes I.L.F."/>
            <person name="Oliveira U."/>
            <person name="Santos F.R."/>
            <person name="Vidigal T.H.D.A."/>
            <person name="Brescovit A.D."/>
            <person name="Santos A.J."/>
        </authorList>
    </citation>
    <scope>NUCLEOTIDE SEQUENCE</scope>
    <source>
        <tissue evidence="1">Shoot tissue taken approximately 20 cm above the soil surface</tissue>
    </source>
</reference>
<reference evidence="1" key="2">
    <citation type="journal article" date="2015" name="Data Brief">
        <title>Shoot transcriptome of the giant reed, Arundo donax.</title>
        <authorList>
            <person name="Barrero R.A."/>
            <person name="Guerrero F.D."/>
            <person name="Moolhuijzen P."/>
            <person name="Goolsby J.A."/>
            <person name="Tidwell J."/>
            <person name="Bellgard S.E."/>
            <person name="Bellgard M.I."/>
        </authorList>
    </citation>
    <scope>NUCLEOTIDE SEQUENCE</scope>
    <source>
        <tissue evidence="1">Shoot tissue taken approximately 20 cm above the soil surface</tissue>
    </source>
</reference>
<dbReference type="EMBL" id="GBRH01237352">
    <property type="protein sequence ID" value="JAD60543.1"/>
    <property type="molecule type" value="Transcribed_RNA"/>
</dbReference>
<dbReference type="AlphaFoldDB" id="A0A0A9BEG2"/>
<proteinExistence type="predicted"/>
<protein>
    <submittedName>
        <fullName evidence="1">Uncharacterized protein</fullName>
    </submittedName>
</protein>
<organism evidence="1">
    <name type="scientific">Arundo donax</name>
    <name type="common">Giant reed</name>
    <name type="synonym">Donax arundinaceus</name>
    <dbReference type="NCBI Taxonomy" id="35708"/>
    <lineage>
        <taxon>Eukaryota</taxon>
        <taxon>Viridiplantae</taxon>
        <taxon>Streptophyta</taxon>
        <taxon>Embryophyta</taxon>
        <taxon>Tracheophyta</taxon>
        <taxon>Spermatophyta</taxon>
        <taxon>Magnoliopsida</taxon>
        <taxon>Liliopsida</taxon>
        <taxon>Poales</taxon>
        <taxon>Poaceae</taxon>
        <taxon>PACMAD clade</taxon>
        <taxon>Arundinoideae</taxon>
        <taxon>Arundineae</taxon>
        <taxon>Arundo</taxon>
    </lineage>
</organism>
<name>A0A0A9BEG2_ARUDO</name>